<feature type="transmembrane region" description="Helical" evidence="6">
    <location>
        <begin position="39"/>
        <end position="64"/>
    </location>
</feature>
<keyword evidence="2" id="KW-1003">Cell membrane</keyword>
<dbReference type="AlphaFoldDB" id="A0A852TEN2"/>
<comment type="caution">
    <text evidence="7">The sequence shown here is derived from an EMBL/GenBank/DDBJ whole genome shotgun (WGS) entry which is preliminary data.</text>
</comment>
<keyword evidence="3 6" id="KW-0812">Transmembrane</keyword>
<reference evidence="8" key="1">
    <citation type="submission" date="2020-07" db="EMBL/GenBank/DDBJ databases">
        <authorList>
            <person name="Partida-Martinez L."/>
            <person name="Huntemann M."/>
            <person name="Clum A."/>
            <person name="Wang J."/>
            <person name="Palaniappan K."/>
            <person name="Ritter S."/>
            <person name="Chen I.-M."/>
            <person name="Stamatis D."/>
            <person name="Reddy T."/>
            <person name="O'Malley R."/>
            <person name="Daum C."/>
            <person name="Shapiro N."/>
            <person name="Ivanova N."/>
            <person name="Kyrpides N."/>
            <person name="Woyke T."/>
        </authorList>
    </citation>
    <scope>NUCLEOTIDE SEQUENCE [LARGE SCALE GENOMIC DNA]</scope>
    <source>
        <strain evidence="8">AT2.8</strain>
    </source>
</reference>
<organism evidence="7 8">
    <name type="scientific">Neobacillus niacini</name>
    <dbReference type="NCBI Taxonomy" id="86668"/>
    <lineage>
        <taxon>Bacteria</taxon>
        <taxon>Bacillati</taxon>
        <taxon>Bacillota</taxon>
        <taxon>Bacilli</taxon>
        <taxon>Bacillales</taxon>
        <taxon>Bacillaceae</taxon>
        <taxon>Neobacillus</taxon>
    </lineage>
</organism>
<reference evidence="8" key="2">
    <citation type="submission" date="2020-08" db="EMBL/GenBank/DDBJ databases">
        <title>The Agave Microbiome: Exploring the role of microbial communities in plant adaptations to desert environments.</title>
        <authorList>
            <person name="Partida-Martinez L.P."/>
        </authorList>
    </citation>
    <scope>NUCLEOTIDE SEQUENCE [LARGE SCALE GENOMIC DNA]</scope>
    <source>
        <strain evidence="8">AT2.8</strain>
    </source>
</reference>
<evidence type="ECO:0000256" key="6">
    <source>
        <dbReference type="SAM" id="Phobius"/>
    </source>
</evidence>
<evidence type="ECO:0000256" key="4">
    <source>
        <dbReference type="ARBA" id="ARBA00022989"/>
    </source>
</evidence>
<evidence type="ECO:0000256" key="2">
    <source>
        <dbReference type="ARBA" id="ARBA00022475"/>
    </source>
</evidence>
<feature type="transmembrane region" description="Helical" evidence="6">
    <location>
        <begin position="6"/>
        <end position="27"/>
    </location>
</feature>
<protein>
    <submittedName>
        <fullName evidence="7">L-lysine exporter family protein LysE/ArgO</fullName>
    </submittedName>
</protein>
<dbReference type="Pfam" id="PF01810">
    <property type="entry name" value="LysE"/>
    <property type="match status" value="1"/>
</dbReference>
<dbReference type="PANTHER" id="PTHR30086:SF20">
    <property type="entry name" value="ARGININE EXPORTER PROTEIN ARGO-RELATED"/>
    <property type="match status" value="1"/>
</dbReference>
<feature type="transmembrane region" description="Helical" evidence="6">
    <location>
        <begin position="181"/>
        <end position="199"/>
    </location>
</feature>
<evidence type="ECO:0000313" key="8">
    <source>
        <dbReference type="Proteomes" id="UP000548423"/>
    </source>
</evidence>
<gene>
    <name evidence="7" type="ORF">F4694_003441</name>
</gene>
<comment type="subcellular location">
    <subcellularLocation>
        <location evidence="1">Cell membrane</location>
        <topology evidence="1">Multi-pass membrane protein</topology>
    </subcellularLocation>
</comment>
<name>A0A852TEN2_9BACI</name>
<dbReference type="PANTHER" id="PTHR30086">
    <property type="entry name" value="ARGININE EXPORTER PROTEIN ARGO"/>
    <property type="match status" value="1"/>
</dbReference>
<feature type="transmembrane region" description="Helical" evidence="6">
    <location>
        <begin position="70"/>
        <end position="91"/>
    </location>
</feature>
<evidence type="ECO:0000313" key="7">
    <source>
        <dbReference type="EMBL" id="NYE06661.1"/>
    </source>
</evidence>
<feature type="transmembrane region" description="Helical" evidence="6">
    <location>
        <begin position="145"/>
        <end position="169"/>
    </location>
</feature>
<sequence length="201" mass="21651">MISAAIHGFILAFGLILPLGVQNVFVFNQGALQPHWPKALPVVITAALCDTLLISLAVLGISAVVIEISFLKIALSVIGIAFLLYMGYVTWKSKPSTEENSVQLFSAGKQITFAASVSLLNPHAIMDTIGVIGTSSLTYTGIEKGVFMIVCIFVSWLWFFGLSIVGRLVGKLDQSGKFIHTLNKISAVIMWGTAVYLVFSL</sequence>
<dbReference type="InterPro" id="IPR001123">
    <property type="entry name" value="LeuE-type"/>
</dbReference>
<dbReference type="GO" id="GO:0005886">
    <property type="term" value="C:plasma membrane"/>
    <property type="evidence" value="ECO:0007669"/>
    <property type="project" value="UniProtKB-SubCell"/>
</dbReference>
<evidence type="ECO:0000256" key="3">
    <source>
        <dbReference type="ARBA" id="ARBA00022692"/>
    </source>
</evidence>
<accession>A0A852TEN2</accession>
<feature type="transmembrane region" description="Helical" evidence="6">
    <location>
        <begin position="111"/>
        <end position="133"/>
    </location>
</feature>
<dbReference type="EMBL" id="JACCBX010000007">
    <property type="protein sequence ID" value="NYE06661.1"/>
    <property type="molecule type" value="Genomic_DNA"/>
</dbReference>
<keyword evidence="5 6" id="KW-0472">Membrane</keyword>
<evidence type="ECO:0000256" key="1">
    <source>
        <dbReference type="ARBA" id="ARBA00004651"/>
    </source>
</evidence>
<dbReference type="Proteomes" id="UP000548423">
    <property type="component" value="Unassembled WGS sequence"/>
</dbReference>
<evidence type="ECO:0000256" key="5">
    <source>
        <dbReference type="ARBA" id="ARBA00023136"/>
    </source>
</evidence>
<proteinExistence type="predicted"/>
<keyword evidence="4 6" id="KW-1133">Transmembrane helix</keyword>
<dbReference type="GO" id="GO:0015171">
    <property type="term" value="F:amino acid transmembrane transporter activity"/>
    <property type="evidence" value="ECO:0007669"/>
    <property type="project" value="TreeGrafter"/>
</dbReference>